<dbReference type="NCBIfam" id="TIGR01552">
    <property type="entry name" value="phd_fam"/>
    <property type="match status" value="1"/>
</dbReference>
<dbReference type="SUPFAM" id="SSF143120">
    <property type="entry name" value="YefM-like"/>
    <property type="match status" value="1"/>
</dbReference>
<dbReference type="RefSeq" id="WP_130159291.1">
    <property type="nucleotide sequence ID" value="NZ_SGIS01000029.1"/>
</dbReference>
<feature type="region of interest" description="Disordered" evidence="3">
    <location>
        <begin position="1"/>
        <end position="24"/>
    </location>
</feature>
<protein>
    <recommendedName>
        <fullName evidence="2">Antitoxin</fullName>
    </recommendedName>
</protein>
<proteinExistence type="inferred from homology"/>
<feature type="compositionally biased region" description="Basic and acidic residues" evidence="3">
    <location>
        <begin position="10"/>
        <end position="23"/>
    </location>
</feature>
<dbReference type="InterPro" id="IPR036165">
    <property type="entry name" value="YefM-like_sf"/>
</dbReference>
<dbReference type="Proteomes" id="UP000292085">
    <property type="component" value="Unassembled WGS sequence"/>
</dbReference>
<sequence>MTVHYVSSRDFSRDPSSAKKAADDGPVFITNRERPAHVLMNIEEYRRLTAGRKSLGELLAPGPELEGIAEIDFDPPRSQFAARVPDLG</sequence>
<dbReference type="Gene3D" id="3.40.1620.10">
    <property type="entry name" value="YefM-like domain"/>
    <property type="match status" value="1"/>
</dbReference>
<reference evidence="4 5" key="1">
    <citation type="submission" date="2019-02" db="EMBL/GenBank/DDBJ databases">
        <authorList>
            <person name="Li Y."/>
        </authorList>
    </citation>
    <scope>NUCLEOTIDE SEQUENCE [LARGE SCALE GENOMIC DNA]</scope>
    <source>
        <strain evidence="4 5">3-7</strain>
    </source>
</reference>
<comment type="similarity">
    <text evidence="1 2">Belongs to the phD/YefM antitoxin family.</text>
</comment>
<name>A0A4Q6Y0P8_9SPHN</name>
<evidence type="ECO:0000313" key="5">
    <source>
        <dbReference type="Proteomes" id="UP000292085"/>
    </source>
</evidence>
<organism evidence="4 5">
    <name type="scientific">Sphingomonas populi</name>
    <dbReference type="NCBI Taxonomy" id="2484750"/>
    <lineage>
        <taxon>Bacteria</taxon>
        <taxon>Pseudomonadati</taxon>
        <taxon>Pseudomonadota</taxon>
        <taxon>Alphaproteobacteria</taxon>
        <taxon>Sphingomonadales</taxon>
        <taxon>Sphingomonadaceae</taxon>
        <taxon>Sphingomonas</taxon>
    </lineage>
</organism>
<evidence type="ECO:0000256" key="2">
    <source>
        <dbReference type="RuleBase" id="RU362080"/>
    </source>
</evidence>
<dbReference type="Pfam" id="PF02604">
    <property type="entry name" value="PhdYeFM_antitox"/>
    <property type="match status" value="1"/>
</dbReference>
<dbReference type="AlphaFoldDB" id="A0A4Q6Y0P8"/>
<accession>A0A4Q6Y0P8</accession>
<keyword evidence="5" id="KW-1185">Reference proteome</keyword>
<evidence type="ECO:0000256" key="1">
    <source>
        <dbReference type="ARBA" id="ARBA00009981"/>
    </source>
</evidence>
<dbReference type="EMBL" id="SGIS01000029">
    <property type="protein sequence ID" value="RZF63234.1"/>
    <property type="molecule type" value="Genomic_DNA"/>
</dbReference>
<gene>
    <name evidence="4" type="ORF">EWE75_16930</name>
</gene>
<dbReference type="InterPro" id="IPR006442">
    <property type="entry name" value="Antitoxin_Phd/YefM"/>
</dbReference>
<evidence type="ECO:0000256" key="3">
    <source>
        <dbReference type="SAM" id="MobiDB-lite"/>
    </source>
</evidence>
<comment type="caution">
    <text evidence="4">The sequence shown here is derived from an EMBL/GenBank/DDBJ whole genome shotgun (WGS) entry which is preliminary data.</text>
</comment>
<evidence type="ECO:0000313" key="4">
    <source>
        <dbReference type="EMBL" id="RZF63234.1"/>
    </source>
</evidence>
<comment type="function">
    <text evidence="2">Antitoxin component of a type II toxin-antitoxin (TA) system.</text>
</comment>
<dbReference type="OrthoDB" id="72009at2"/>